<dbReference type="RefSeq" id="WP_006015159.1">
    <property type="nucleotide sequence ID" value="NZ_KE386819.1"/>
</dbReference>
<protein>
    <submittedName>
        <fullName evidence="1">Uncharacterized protein</fullName>
    </submittedName>
</protein>
<proteinExistence type="predicted"/>
<evidence type="ECO:0000313" key="2">
    <source>
        <dbReference type="Proteomes" id="UP000006251"/>
    </source>
</evidence>
<dbReference type="AlphaFoldDB" id="K6ZJZ7"/>
<keyword evidence="2" id="KW-1185">Reference proteome</keyword>
<organism evidence="1 2">
    <name type="scientific">Brumicola pallidula DSM 14239 = ACAM 615</name>
    <dbReference type="NCBI Taxonomy" id="1121922"/>
    <lineage>
        <taxon>Bacteria</taxon>
        <taxon>Pseudomonadati</taxon>
        <taxon>Pseudomonadota</taxon>
        <taxon>Gammaproteobacteria</taxon>
        <taxon>Alteromonadales</taxon>
        <taxon>Alteromonadaceae</taxon>
        <taxon>Brumicola</taxon>
    </lineage>
</organism>
<reference evidence="2" key="1">
    <citation type="journal article" date="2014" name="Environ. Microbiol.">
        <title>Comparative genomics of the marine bacterial genus Glaciecola reveals the high degree of genomic diversity and genomic characteristic for cold adaptation.</title>
        <authorList>
            <person name="Qin Q.L."/>
            <person name="Xie B.B."/>
            <person name="Yu Y."/>
            <person name="Shu Y.L."/>
            <person name="Rong J.C."/>
            <person name="Zhang Y.J."/>
            <person name="Zhao D.L."/>
            <person name="Chen X.L."/>
            <person name="Zhang X.Y."/>
            <person name="Chen B."/>
            <person name="Zhou B.C."/>
            <person name="Zhang Y.Z."/>
        </authorList>
    </citation>
    <scope>NUCLEOTIDE SEQUENCE [LARGE SCALE GENOMIC DNA]</scope>
    <source>
        <strain evidence="2">ACAM 615</strain>
    </source>
</reference>
<comment type="caution">
    <text evidence="1">The sequence shown here is derived from an EMBL/GenBank/DDBJ whole genome shotgun (WGS) entry which is preliminary data.</text>
</comment>
<sequence>MRNLYHFFYLLWRLDVSVWQVNEPSNTHTTAEKEREDINA</sequence>
<accession>K6ZJZ7</accession>
<name>K6ZJZ7_9ALTE</name>
<dbReference type="EMBL" id="BAEQ01000065">
    <property type="protein sequence ID" value="GAC30672.1"/>
    <property type="molecule type" value="Genomic_DNA"/>
</dbReference>
<evidence type="ECO:0000313" key="1">
    <source>
        <dbReference type="EMBL" id="GAC30672.1"/>
    </source>
</evidence>
<gene>
    <name evidence="1" type="ORF">GPAL_3832</name>
</gene>
<dbReference type="Proteomes" id="UP000006251">
    <property type="component" value="Unassembled WGS sequence"/>
</dbReference>